<sequence length="22" mass="2720">MESFWKRFNYIITEIISPNCDI</sequence>
<dbReference type="AlphaFoldDB" id="A0A0A9FDI6"/>
<evidence type="ECO:0000313" key="1">
    <source>
        <dbReference type="EMBL" id="JAE08171.1"/>
    </source>
</evidence>
<proteinExistence type="predicted"/>
<reference evidence="1" key="2">
    <citation type="journal article" date="2015" name="Data Brief">
        <title>Shoot transcriptome of the giant reed, Arundo donax.</title>
        <authorList>
            <person name="Barrero R.A."/>
            <person name="Guerrero F.D."/>
            <person name="Moolhuijzen P."/>
            <person name="Goolsby J.A."/>
            <person name="Tidwell J."/>
            <person name="Bellgard S.E."/>
            <person name="Bellgard M.I."/>
        </authorList>
    </citation>
    <scope>NUCLEOTIDE SEQUENCE</scope>
    <source>
        <tissue evidence="1">Shoot tissue taken approximately 20 cm above the soil surface</tissue>
    </source>
</reference>
<accession>A0A0A9FDI6</accession>
<organism evidence="1">
    <name type="scientific">Arundo donax</name>
    <name type="common">Giant reed</name>
    <name type="synonym">Donax arundinaceus</name>
    <dbReference type="NCBI Taxonomy" id="35708"/>
    <lineage>
        <taxon>Eukaryota</taxon>
        <taxon>Viridiplantae</taxon>
        <taxon>Streptophyta</taxon>
        <taxon>Embryophyta</taxon>
        <taxon>Tracheophyta</taxon>
        <taxon>Spermatophyta</taxon>
        <taxon>Magnoliopsida</taxon>
        <taxon>Liliopsida</taxon>
        <taxon>Poales</taxon>
        <taxon>Poaceae</taxon>
        <taxon>PACMAD clade</taxon>
        <taxon>Arundinoideae</taxon>
        <taxon>Arundineae</taxon>
        <taxon>Arundo</taxon>
    </lineage>
</organism>
<protein>
    <submittedName>
        <fullName evidence="1">Uncharacterized protein</fullName>
    </submittedName>
</protein>
<reference evidence="1" key="1">
    <citation type="submission" date="2014-09" db="EMBL/GenBank/DDBJ databases">
        <authorList>
            <person name="Magalhaes I.L.F."/>
            <person name="Oliveira U."/>
            <person name="Santos F.R."/>
            <person name="Vidigal T.H.D.A."/>
            <person name="Brescovit A.D."/>
            <person name="Santos A.J."/>
        </authorList>
    </citation>
    <scope>NUCLEOTIDE SEQUENCE</scope>
    <source>
        <tissue evidence="1">Shoot tissue taken approximately 20 cm above the soil surface</tissue>
    </source>
</reference>
<dbReference type="EMBL" id="GBRH01189725">
    <property type="protein sequence ID" value="JAE08171.1"/>
    <property type="molecule type" value="Transcribed_RNA"/>
</dbReference>
<name>A0A0A9FDI6_ARUDO</name>